<dbReference type="InterPro" id="IPR004364">
    <property type="entry name" value="Aa-tRNA-synt_II"/>
</dbReference>
<keyword evidence="4 7" id="KW-0067">ATP-binding</keyword>
<feature type="binding site" evidence="7">
    <location>
        <begin position="535"/>
        <end position="538"/>
    </location>
    <ligand>
        <name>ATP</name>
        <dbReference type="ChEBI" id="CHEBI:30616"/>
    </ligand>
</feature>
<dbReference type="InterPro" id="IPR047089">
    <property type="entry name" value="Asp-tRNA-ligase_1_N"/>
</dbReference>
<dbReference type="HAMAP" id="MF_00044">
    <property type="entry name" value="Asp_tRNA_synth_type1"/>
    <property type="match status" value="1"/>
</dbReference>
<feature type="site" description="Important for tRNA non-discrimination" evidence="7">
    <location>
        <position position="30"/>
    </location>
</feature>
<reference evidence="10" key="1">
    <citation type="submission" date="2015-11" db="EMBL/GenBank/DDBJ databases">
        <authorList>
            <person name="Seth-Smith H.M.B."/>
        </authorList>
    </citation>
    <scope>NUCLEOTIDE SEQUENCE [LARGE SCALE GENOMIC DNA]</scope>
    <source>
        <strain evidence="10">2013Ark11</strain>
    </source>
</reference>
<dbReference type="EC" id="6.1.1.23" evidence="7"/>
<dbReference type="GO" id="GO:0006422">
    <property type="term" value="P:aspartyl-tRNA aminoacylation"/>
    <property type="evidence" value="ECO:0007669"/>
    <property type="project" value="UniProtKB-UniRule"/>
</dbReference>
<evidence type="ECO:0000256" key="1">
    <source>
        <dbReference type="ARBA" id="ARBA00006303"/>
    </source>
</evidence>
<feature type="binding site" evidence="7">
    <location>
        <begin position="217"/>
        <end position="219"/>
    </location>
    <ligand>
        <name>ATP</name>
        <dbReference type="ChEBI" id="CHEBI:30616"/>
    </ligand>
</feature>
<dbReference type="InterPro" id="IPR029351">
    <property type="entry name" value="GAD_dom"/>
</dbReference>
<evidence type="ECO:0000313" key="10">
    <source>
        <dbReference type="Proteomes" id="UP000198651"/>
    </source>
</evidence>
<dbReference type="PRINTS" id="PR01042">
    <property type="entry name" value="TRNASYNTHASP"/>
</dbReference>
<dbReference type="NCBIfam" id="NF001750">
    <property type="entry name" value="PRK00476.1"/>
    <property type="match status" value="1"/>
</dbReference>
<dbReference type="AlphaFoldDB" id="A0A0S4M3A4"/>
<evidence type="ECO:0000259" key="8">
    <source>
        <dbReference type="PROSITE" id="PS50862"/>
    </source>
</evidence>
<comment type="caution">
    <text evidence="7">Lacks conserved residue(s) required for the propagation of feature annotation.</text>
</comment>
<keyword evidence="3 7" id="KW-0547">Nucleotide-binding</keyword>
<dbReference type="EMBL" id="LN906597">
    <property type="protein sequence ID" value="CUT17452.1"/>
    <property type="molecule type" value="Genomic_DNA"/>
</dbReference>
<comment type="catalytic activity">
    <reaction evidence="7">
        <text>tRNA(Asx) + L-aspartate + ATP = L-aspartyl-tRNA(Asx) + AMP + diphosphate</text>
        <dbReference type="Rhea" id="RHEA:18349"/>
        <dbReference type="Rhea" id="RHEA-COMP:9710"/>
        <dbReference type="Rhea" id="RHEA-COMP:9711"/>
        <dbReference type="ChEBI" id="CHEBI:29991"/>
        <dbReference type="ChEBI" id="CHEBI:30616"/>
        <dbReference type="ChEBI" id="CHEBI:33019"/>
        <dbReference type="ChEBI" id="CHEBI:78442"/>
        <dbReference type="ChEBI" id="CHEBI:78516"/>
        <dbReference type="ChEBI" id="CHEBI:456215"/>
        <dbReference type="EC" id="6.1.1.23"/>
    </reaction>
</comment>
<dbReference type="InterPro" id="IPR047090">
    <property type="entry name" value="AspRS_core"/>
</dbReference>
<dbReference type="GO" id="GO:0050560">
    <property type="term" value="F:aspartate-tRNA(Asn) ligase activity"/>
    <property type="evidence" value="ECO:0007669"/>
    <property type="project" value="UniProtKB-EC"/>
</dbReference>
<dbReference type="Pfam" id="PF01336">
    <property type="entry name" value="tRNA_anti-codon"/>
    <property type="match status" value="1"/>
</dbReference>
<accession>A0A0S4M3A4</accession>
<feature type="binding site" evidence="7">
    <location>
        <position position="483"/>
    </location>
    <ligand>
        <name>ATP</name>
        <dbReference type="ChEBI" id="CHEBI:30616"/>
    </ligand>
</feature>
<dbReference type="Pfam" id="PF00152">
    <property type="entry name" value="tRNA-synt_2"/>
    <property type="match status" value="1"/>
</dbReference>
<comment type="function">
    <text evidence="7">Aspartyl-tRNA synthetase with relaxed tRNA specificity since it is able to aspartylate not only its cognate tRNA(Asp) but also tRNA(Asn). Reaction proceeds in two steps: L-aspartate is first activated by ATP to form Asp-AMP and then transferred to the acceptor end of tRNA(Asp/Asn).</text>
</comment>
<comment type="similarity">
    <text evidence="1 7">Belongs to the class-II aminoacyl-tRNA synthetase family. Type 1 subfamily.</text>
</comment>
<dbReference type="SUPFAM" id="SSF50249">
    <property type="entry name" value="Nucleic acid-binding proteins"/>
    <property type="match status" value="1"/>
</dbReference>
<evidence type="ECO:0000256" key="3">
    <source>
        <dbReference type="ARBA" id="ARBA00022741"/>
    </source>
</evidence>
<dbReference type="InterPro" id="IPR006195">
    <property type="entry name" value="aa-tRNA-synth_II"/>
</dbReference>
<evidence type="ECO:0000313" key="9">
    <source>
        <dbReference type="EMBL" id="CUT17452.1"/>
    </source>
</evidence>
<dbReference type="Gene3D" id="3.30.930.10">
    <property type="entry name" value="Bira Bifunctional Protein, Domain 2"/>
    <property type="match status" value="1"/>
</dbReference>
<evidence type="ECO:0000256" key="6">
    <source>
        <dbReference type="ARBA" id="ARBA00023146"/>
    </source>
</evidence>
<dbReference type="PANTHER" id="PTHR22594">
    <property type="entry name" value="ASPARTYL/LYSYL-TRNA SYNTHETASE"/>
    <property type="match status" value="1"/>
</dbReference>
<keyword evidence="10" id="KW-1185">Reference proteome</keyword>
<dbReference type="Gene3D" id="3.30.1360.30">
    <property type="entry name" value="GAD-like domain"/>
    <property type="match status" value="1"/>
</dbReference>
<feature type="region of interest" description="Aspartate" evidence="7">
    <location>
        <begin position="195"/>
        <end position="198"/>
    </location>
</feature>
<dbReference type="PATRIC" id="fig|1561003.3.peg.620"/>
<dbReference type="InterPro" id="IPR004365">
    <property type="entry name" value="NA-bd_OB_tRNA"/>
</dbReference>
<dbReference type="Gene3D" id="2.40.50.140">
    <property type="entry name" value="Nucleic acid-binding proteins"/>
    <property type="match status" value="1"/>
</dbReference>
<evidence type="ECO:0000256" key="4">
    <source>
        <dbReference type="ARBA" id="ARBA00022840"/>
    </source>
</evidence>
<evidence type="ECO:0000256" key="5">
    <source>
        <dbReference type="ARBA" id="ARBA00022917"/>
    </source>
</evidence>
<dbReference type="GO" id="GO:0005524">
    <property type="term" value="F:ATP binding"/>
    <property type="evidence" value="ECO:0007669"/>
    <property type="project" value="UniProtKB-UniRule"/>
</dbReference>
<evidence type="ECO:0000256" key="2">
    <source>
        <dbReference type="ARBA" id="ARBA00022598"/>
    </source>
</evidence>
<dbReference type="SUPFAM" id="SSF55261">
    <property type="entry name" value="GAD domain-like"/>
    <property type="match status" value="1"/>
</dbReference>
<keyword evidence="2 7" id="KW-0436">Ligase</keyword>
<protein>
    <recommendedName>
        <fullName evidence="7">Aspartate--tRNA(Asp/Asn) ligase</fullName>
        <ecNumber evidence="7">6.1.1.23</ecNumber>
    </recommendedName>
    <alternativeName>
        <fullName evidence="7">Aspartyl-tRNA synthetase</fullName>
        <shortName evidence="7">AspRS</shortName>
    </alternativeName>
    <alternativeName>
        <fullName evidence="7">Non-discriminating aspartyl-tRNA synthetase</fullName>
        <shortName evidence="7">ND-AspRS</shortName>
    </alternativeName>
</protein>
<dbReference type="SUPFAM" id="SSF55681">
    <property type="entry name" value="Class II aaRS and biotin synthetases"/>
    <property type="match status" value="1"/>
</dbReference>
<dbReference type="RefSeq" id="WP_092490460.1">
    <property type="nucleotide sequence ID" value="NZ_LN906597.1"/>
</dbReference>
<keyword evidence="6 7" id="KW-0030">Aminoacyl-tRNA synthetase</keyword>
<comment type="subunit">
    <text evidence="7">Homodimer.</text>
</comment>
<dbReference type="CDD" id="cd04317">
    <property type="entry name" value="EcAspRS_like_N"/>
    <property type="match status" value="1"/>
</dbReference>
<dbReference type="InterPro" id="IPR004524">
    <property type="entry name" value="Asp-tRNA-ligase_1"/>
</dbReference>
<sequence length="589" mass="65682">MRSHYCGLVSLDDVGSTISLCGWVHGVRDHGGVLFVSLRDREGLIQVVFHPQDEKLFEEASTLRGECVVGILGTVIRREPETVNLHLATGSVEVHASQLTIFNFSLTPPFHFDDKVSDVVRLSHRVVDLRRPTMQNNLKTRYLVTRSFRSFFDQNGFMEIETPLLTRSTPEGARDYLVPSRVYPGQFFALPQSPQLFKQMLMVAGFDRYYQVTRCFRDEDLRADRQPEFTQVDVEMSFCSQDKIRELMESCVRQVFNSVDIELPSFPVISYQEAMAKYGSDKPDLRSPLVLTELTDISKNVDFKVFSSAANMNKGLVSALRVPARAALSRSEIDSYTGFVSQFGAKGLAWIRFNNVSSFLSSGSREGLQSPIVKNLSDSFIRILIDRSGVVDGDLVFFGADRSDIVCGAMGALRVQVSKDKGLMSDGWYPLWVIDFPLFDRDPNTGRLLSLHHPFTAPTRDEDLDTPDLCIAQAYDLVLNGTEIGGGSIRIHKPSTQEKVFSLLGLSSEEFDDKFGFFLNVLRNGAPPHGGIAFGLDRISALICGEDSIRDVIAFPKTQKSQCLLTGSPSTVKDDQLLELGLLLAKPKD</sequence>
<dbReference type="PROSITE" id="PS50862">
    <property type="entry name" value="AA_TRNA_LIGASE_II"/>
    <property type="match status" value="1"/>
</dbReference>
<dbReference type="InterPro" id="IPR045864">
    <property type="entry name" value="aa-tRNA-synth_II/BPL/LPL"/>
</dbReference>
<gene>
    <name evidence="7 9" type="primary">aspS</name>
    <name evidence="9" type="ORF">Ark11_0616</name>
</gene>
<keyword evidence="5 7" id="KW-0648">Protein biosynthesis</keyword>
<feature type="binding site" evidence="7">
    <location>
        <position position="452"/>
    </location>
    <ligand>
        <name>L-aspartate</name>
        <dbReference type="ChEBI" id="CHEBI:29991"/>
    </ligand>
</feature>
<dbReference type="GO" id="GO:0005737">
    <property type="term" value="C:cytoplasm"/>
    <property type="evidence" value="ECO:0007669"/>
    <property type="project" value="UniProtKB-SubCell"/>
</dbReference>
<name>A0A0S4M3A4_9BURK</name>
<dbReference type="Proteomes" id="UP000198651">
    <property type="component" value="Chromosome I"/>
</dbReference>
<feature type="binding site" evidence="7">
    <location>
        <position position="490"/>
    </location>
    <ligand>
        <name>L-aspartate</name>
        <dbReference type="ChEBI" id="CHEBI:29991"/>
    </ligand>
</feature>
<dbReference type="InterPro" id="IPR004115">
    <property type="entry name" value="GAD-like_sf"/>
</dbReference>
<dbReference type="InterPro" id="IPR002312">
    <property type="entry name" value="Asp/Asn-tRNA-synth_IIb"/>
</dbReference>
<dbReference type="PANTHER" id="PTHR22594:SF5">
    <property type="entry name" value="ASPARTATE--TRNA LIGASE, MITOCHONDRIAL"/>
    <property type="match status" value="1"/>
</dbReference>
<feature type="domain" description="Aminoacyl-transfer RNA synthetases class-II family profile" evidence="8">
    <location>
        <begin position="144"/>
        <end position="556"/>
    </location>
</feature>
<keyword evidence="7" id="KW-0963">Cytoplasm</keyword>
<dbReference type="STRING" id="1561003.Ark11_0616"/>
<organism evidence="9 10">
    <name type="scientific">Candidatus Ichthyocystis hellenicum</name>
    <dbReference type="NCBI Taxonomy" id="1561003"/>
    <lineage>
        <taxon>Bacteria</taxon>
        <taxon>Pseudomonadati</taxon>
        <taxon>Pseudomonadota</taxon>
        <taxon>Betaproteobacteria</taxon>
        <taxon>Burkholderiales</taxon>
        <taxon>Candidatus Ichthyocystis</taxon>
    </lineage>
</organism>
<feature type="binding site" evidence="7">
    <location>
        <position position="171"/>
    </location>
    <ligand>
        <name>L-aspartate</name>
        <dbReference type="ChEBI" id="CHEBI:29991"/>
    </ligand>
</feature>
<evidence type="ECO:0000256" key="7">
    <source>
        <dbReference type="HAMAP-Rule" id="MF_00044"/>
    </source>
</evidence>
<dbReference type="InterPro" id="IPR012340">
    <property type="entry name" value="NA-bd_OB-fold"/>
</dbReference>
<proteinExistence type="inferred from homology"/>
<feature type="binding site" evidence="7">
    <location>
        <position position="217"/>
    </location>
    <ligand>
        <name>L-aspartate</name>
        <dbReference type="ChEBI" id="CHEBI:29991"/>
    </ligand>
</feature>
<feature type="binding site" evidence="7">
    <location>
        <position position="226"/>
    </location>
    <ligand>
        <name>ATP</name>
        <dbReference type="ChEBI" id="CHEBI:30616"/>
    </ligand>
</feature>
<dbReference type="GO" id="GO:0004815">
    <property type="term" value="F:aspartate-tRNA ligase activity"/>
    <property type="evidence" value="ECO:0007669"/>
    <property type="project" value="UniProtKB-UniRule"/>
</dbReference>
<dbReference type="OrthoDB" id="9802326at2"/>
<dbReference type="CDD" id="cd00777">
    <property type="entry name" value="AspRS_core"/>
    <property type="match status" value="1"/>
</dbReference>
<dbReference type="NCBIfam" id="TIGR00459">
    <property type="entry name" value="aspS_bact"/>
    <property type="match status" value="1"/>
</dbReference>
<comment type="subcellular location">
    <subcellularLocation>
        <location evidence="7">Cytoplasm</location>
    </subcellularLocation>
</comment>
<dbReference type="GO" id="GO:0003676">
    <property type="term" value="F:nucleic acid binding"/>
    <property type="evidence" value="ECO:0007669"/>
    <property type="project" value="InterPro"/>
</dbReference>
<dbReference type="Pfam" id="PF02938">
    <property type="entry name" value="GAD"/>
    <property type="match status" value="1"/>
</dbReference>